<reference evidence="11" key="1">
    <citation type="submission" date="2020-10" db="EMBL/GenBank/DDBJ databases">
        <authorList>
            <person name="Gilroy R."/>
        </authorList>
    </citation>
    <scope>NUCLEOTIDE SEQUENCE</scope>
    <source>
        <strain evidence="11">9366</strain>
    </source>
</reference>
<dbReference type="GO" id="GO:0008270">
    <property type="term" value="F:zinc ion binding"/>
    <property type="evidence" value="ECO:0007669"/>
    <property type="project" value="UniProtKB-UniRule"/>
</dbReference>
<sequence>MDEIARKAVDEALRKIREGRASENKEQKPQKDAEKKPQNAPEGEKKGKTARSLILSEAEFEKQLQDFFLNKQRVRPPQKEVRFVEKKDPYKDKRVYVTCEITVHNMPSDFFDALLKETLRQLDQKDEYRIDVALVDLDTIKEYNASTRGIDKITDVLSYPAADFASPLKLREGTEGFLRDDFSGLFQLGEIIICRPVCEAQAREFGHSVEREMGYLFVHGVLHLLGFDHDTDEKYRQMRIVEEKVLARVGLKA</sequence>
<feature type="compositionally biased region" description="Basic and acidic residues" evidence="10">
    <location>
        <begin position="1"/>
        <end position="47"/>
    </location>
</feature>
<comment type="function">
    <text evidence="9">Single strand-specific metallo-endoribonuclease involved in late-stage 70S ribosome quality control and in maturation of the 3' terminus of the 16S rRNA.</text>
</comment>
<feature type="region of interest" description="Disordered" evidence="10">
    <location>
        <begin position="1"/>
        <end position="51"/>
    </location>
</feature>
<keyword evidence="2 9" id="KW-0690">Ribosome biogenesis</keyword>
<keyword evidence="6 9" id="KW-0255">Endonuclease</keyword>
<dbReference type="HAMAP" id="MF_00009">
    <property type="entry name" value="Endoribonucl_YbeY"/>
    <property type="match status" value="1"/>
</dbReference>
<dbReference type="Gene3D" id="3.40.390.30">
    <property type="entry name" value="Metalloproteases ('zincins'), catalytic domain"/>
    <property type="match status" value="1"/>
</dbReference>
<keyword evidence="4 9" id="KW-0540">Nuclease</keyword>
<organism evidence="11 12">
    <name type="scientific">Candidatus Caccalectryoclostridium excrementigallinarum</name>
    <dbReference type="NCBI Taxonomy" id="2840710"/>
    <lineage>
        <taxon>Bacteria</taxon>
        <taxon>Bacillati</taxon>
        <taxon>Bacillota</taxon>
        <taxon>Clostridia</taxon>
        <taxon>Christensenellales</taxon>
        <taxon>Christensenellaceae</taxon>
        <taxon>Christensenellaceae incertae sedis</taxon>
        <taxon>Candidatus Caccalectryoclostridium</taxon>
    </lineage>
</organism>
<keyword evidence="9" id="KW-0963">Cytoplasm</keyword>
<evidence type="ECO:0000256" key="10">
    <source>
        <dbReference type="SAM" id="MobiDB-lite"/>
    </source>
</evidence>
<evidence type="ECO:0000313" key="11">
    <source>
        <dbReference type="EMBL" id="HIU62876.1"/>
    </source>
</evidence>
<dbReference type="PROSITE" id="PS01306">
    <property type="entry name" value="UPF0054"/>
    <property type="match status" value="1"/>
</dbReference>
<keyword evidence="7 9" id="KW-0378">Hydrolase</keyword>
<dbReference type="Proteomes" id="UP000824145">
    <property type="component" value="Unassembled WGS sequence"/>
</dbReference>
<gene>
    <name evidence="9 11" type="primary">ybeY</name>
    <name evidence="11" type="ORF">IAB07_03805</name>
</gene>
<comment type="cofactor">
    <cofactor evidence="9">
        <name>Zn(2+)</name>
        <dbReference type="ChEBI" id="CHEBI:29105"/>
    </cofactor>
    <text evidence="9">Binds 1 zinc ion.</text>
</comment>
<keyword evidence="3 9" id="KW-0698">rRNA processing</keyword>
<dbReference type="GO" id="GO:0004222">
    <property type="term" value="F:metalloendopeptidase activity"/>
    <property type="evidence" value="ECO:0007669"/>
    <property type="project" value="InterPro"/>
</dbReference>
<dbReference type="PANTHER" id="PTHR46986">
    <property type="entry name" value="ENDORIBONUCLEASE YBEY, CHLOROPLASTIC"/>
    <property type="match status" value="1"/>
</dbReference>
<evidence type="ECO:0000256" key="6">
    <source>
        <dbReference type="ARBA" id="ARBA00022759"/>
    </source>
</evidence>
<feature type="binding site" evidence="9">
    <location>
        <position position="223"/>
    </location>
    <ligand>
        <name>Zn(2+)</name>
        <dbReference type="ChEBI" id="CHEBI:29105"/>
        <note>catalytic</note>
    </ligand>
</feature>
<name>A0A9D1MM80_9FIRM</name>
<evidence type="ECO:0000256" key="5">
    <source>
        <dbReference type="ARBA" id="ARBA00022723"/>
    </source>
</evidence>
<evidence type="ECO:0000313" key="12">
    <source>
        <dbReference type="Proteomes" id="UP000824145"/>
    </source>
</evidence>
<dbReference type="EMBL" id="DVNJ01000020">
    <property type="protein sequence ID" value="HIU62876.1"/>
    <property type="molecule type" value="Genomic_DNA"/>
</dbReference>
<protein>
    <recommendedName>
        <fullName evidence="9">Endoribonuclease YbeY</fullName>
        <ecNumber evidence="9">3.1.-.-</ecNumber>
    </recommendedName>
</protein>
<dbReference type="EC" id="3.1.-.-" evidence="9"/>
<evidence type="ECO:0000256" key="7">
    <source>
        <dbReference type="ARBA" id="ARBA00022801"/>
    </source>
</evidence>
<comment type="caution">
    <text evidence="11">The sequence shown here is derived from an EMBL/GenBank/DDBJ whole genome shotgun (WGS) entry which is preliminary data.</text>
</comment>
<dbReference type="InterPro" id="IPR023091">
    <property type="entry name" value="MetalPrtase_cat_dom_sf_prd"/>
</dbReference>
<evidence type="ECO:0000256" key="3">
    <source>
        <dbReference type="ARBA" id="ARBA00022552"/>
    </source>
</evidence>
<dbReference type="GO" id="GO:0004521">
    <property type="term" value="F:RNA endonuclease activity"/>
    <property type="evidence" value="ECO:0007669"/>
    <property type="project" value="UniProtKB-UniRule"/>
</dbReference>
<dbReference type="GO" id="GO:0005737">
    <property type="term" value="C:cytoplasm"/>
    <property type="evidence" value="ECO:0007669"/>
    <property type="project" value="UniProtKB-SubCell"/>
</dbReference>
<dbReference type="PANTHER" id="PTHR46986:SF1">
    <property type="entry name" value="ENDORIBONUCLEASE YBEY, CHLOROPLASTIC"/>
    <property type="match status" value="1"/>
</dbReference>
<evidence type="ECO:0000256" key="8">
    <source>
        <dbReference type="ARBA" id="ARBA00022833"/>
    </source>
</evidence>
<keyword evidence="8 9" id="KW-0862">Zinc</keyword>
<dbReference type="InterPro" id="IPR002036">
    <property type="entry name" value="YbeY"/>
</dbReference>
<dbReference type="SUPFAM" id="SSF55486">
    <property type="entry name" value="Metalloproteases ('zincins'), catalytic domain"/>
    <property type="match status" value="1"/>
</dbReference>
<feature type="binding site" evidence="9">
    <location>
        <position position="219"/>
    </location>
    <ligand>
        <name>Zn(2+)</name>
        <dbReference type="ChEBI" id="CHEBI:29105"/>
        <note>catalytic</note>
    </ligand>
</feature>
<comment type="subcellular location">
    <subcellularLocation>
        <location evidence="9">Cytoplasm</location>
    </subcellularLocation>
</comment>
<proteinExistence type="inferred from homology"/>
<dbReference type="InterPro" id="IPR020549">
    <property type="entry name" value="YbeY_CS"/>
</dbReference>
<evidence type="ECO:0000256" key="2">
    <source>
        <dbReference type="ARBA" id="ARBA00022517"/>
    </source>
</evidence>
<dbReference type="AlphaFoldDB" id="A0A9D1MM80"/>
<evidence type="ECO:0000256" key="1">
    <source>
        <dbReference type="ARBA" id="ARBA00010875"/>
    </source>
</evidence>
<dbReference type="GO" id="GO:0006364">
    <property type="term" value="P:rRNA processing"/>
    <property type="evidence" value="ECO:0007669"/>
    <property type="project" value="UniProtKB-UniRule"/>
</dbReference>
<accession>A0A9D1MM80</accession>
<dbReference type="Pfam" id="PF02130">
    <property type="entry name" value="YbeY"/>
    <property type="match status" value="1"/>
</dbReference>
<evidence type="ECO:0000256" key="4">
    <source>
        <dbReference type="ARBA" id="ARBA00022722"/>
    </source>
</evidence>
<evidence type="ECO:0000256" key="9">
    <source>
        <dbReference type="HAMAP-Rule" id="MF_00009"/>
    </source>
</evidence>
<keyword evidence="5 9" id="KW-0479">Metal-binding</keyword>
<feature type="binding site" evidence="9">
    <location>
        <position position="229"/>
    </location>
    <ligand>
        <name>Zn(2+)</name>
        <dbReference type="ChEBI" id="CHEBI:29105"/>
        <note>catalytic</note>
    </ligand>
</feature>
<dbReference type="NCBIfam" id="TIGR00043">
    <property type="entry name" value="rRNA maturation RNase YbeY"/>
    <property type="match status" value="1"/>
</dbReference>
<comment type="similarity">
    <text evidence="1 9">Belongs to the endoribonuclease YbeY family.</text>
</comment>
<reference evidence="11" key="2">
    <citation type="journal article" date="2021" name="PeerJ">
        <title>Extensive microbial diversity within the chicken gut microbiome revealed by metagenomics and culture.</title>
        <authorList>
            <person name="Gilroy R."/>
            <person name="Ravi A."/>
            <person name="Getino M."/>
            <person name="Pursley I."/>
            <person name="Horton D.L."/>
            <person name="Alikhan N.F."/>
            <person name="Baker D."/>
            <person name="Gharbi K."/>
            <person name="Hall N."/>
            <person name="Watson M."/>
            <person name="Adriaenssens E.M."/>
            <person name="Foster-Nyarko E."/>
            <person name="Jarju S."/>
            <person name="Secka A."/>
            <person name="Antonio M."/>
            <person name="Oren A."/>
            <person name="Chaudhuri R.R."/>
            <person name="La Ragione R."/>
            <person name="Hildebrand F."/>
            <person name="Pallen M.J."/>
        </authorList>
    </citation>
    <scope>NUCLEOTIDE SEQUENCE</scope>
    <source>
        <strain evidence="11">9366</strain>
    </source>
</reference>